<comment type="caution">
    <text evidence="1">The sequence shown here is derived from an EMBL/GenBank/DDBJ whole genome shotgun (WGS) entry which is preliminary data.</text>
</comment>
<gene>
    <name evidence="1" type="ORF">EDD66_110128</name>
</gene>
<protein>
    <submittedName>
        <fullName evidence="1">Uncharacterized protein</fullName>
    </submittedName>
</protein>
<name>A0A3N1XI07_9FIRM</name>
<reference evidence="1 2" key="1">
    <citation type="submission" date="2018-11" db="EMBL/GenBank/DDBJ databases">
        <title>Genomic Encyclopedia of Type Strains, Phase IV (KMG-IV): sequencing the most valuable type-strain genomes for metagenomic binning, comparative biology and taxonomic classification.</title>
        <authorList>
            <person name="Goeker M."/>
        </authorList>
    </citation>
    <scope>NUCLEOTIDE SEQUENCE [LARGE SCALE GENOMIC DNA]</scope>
    <source>
        <strain evidence="1 2">DSM 26537</strain>
    </source>
</reference>
<evidence type="ECO:0000313" key="1">
    <source>
        <dbReference type="EMBL" id="ROR25771.1"/>
    </source>
</evidence>
<dbReference type="AlphaFoldDB" id="A0A3N1XI07"/>
<dbReference type="EMBL" id="RJVG01000010">
    <property type="protein sequence ID" value="ROR25771.1"/>
    <property type="molecule type" value="Genomic_DNA"/>
</dbReference>
<dbReference type="Proteomes" id="UP000273083">
    <property type="component" value="Unassembled WGS sequence"/>
</dbReference>
<sequence length="120" mass="14069">MTNFESLYNCISKQVLMGETHLLNGIEVQVYSTSNPFTALIYSNRRPLMKLQRDNSGIFTLFFQKKDIPYEIGYTGYLFHKTDPIDKLLAKDILNEYPIAKEVYEHLITLLNEREDKQND</sequence>
<accession>A0A3N1XI07</accession>
<proteinExistence type="predicted"/>
<keyword evidence="2" id="KW-1185">Reference proteome</keyword>
<evidence type="ECO:0000313" key="2">
    <source>
        <dbReference type="Proteomes" id="UP000273083"/>
    </source>
</evidence>
<dbReference type="RefSeq" id="WP_123610375.1">
    <property type="nucleotide sequence ID" value="NZ_RJVG01000010.1"/>
</dbReference>
<organism evidence="1 2">
    <name type="scientific">Mobilisporobacter senegalensis</name>
    <dbReference type="NCBI Taxonomy" id="1329262"/>
    <lineage>
        <taxon>Bacteria</taxon>
        <taxon>Bacillati</taxon>
        <taxon>Bacillota</taxon>
        <taxon>Clostridia</taxon>
        <taxon>Lachnospirales</taxon>
        <taxon>Lachnospiraceae</taxon>
        <taxon>Mobilisporobacter</taxon>
    </lineage>
</organism>